<dbReference type="GeneID" id="66952998"/>
<accession>A0A2A5T565</accession>
<dbReference type="Proteomes" id="UP000219020">
    <property type="component" value="Unassembled WGS sequence"/>
</dbReference>
<name>A0A2A5T565_9GAMM</name>
<dbReference type="EMBL" id="NBYY01000011">
    <property type="protein sequence ID" value="PCS23302.1"/>
    <property type="molecule type" value="Genomic_DNA"/>
</dbReference>
<comment type="caution">
    <text evidence="1">The sequence shown here is derived from an EMBL/GenBank/DDBJ whole genome shotgun (WGS) entry which is preliminary data.</text>
</comment>
<protein>
    <submittedName>
        <fullName evidence="1">Mobile element protein</fullName>
    </submittedName>
</protein>
<sequence>MGGKDGKGIFKLLLCRLEGFLNSVFTLMNVLLRSPTYTFISKCSKIVRS</sequence>
<dbReference type="AlphaFoldDB" id="A0A2A5T565"/>
<organism evidence="1 2">
    <name type="scientific">Candidatus Enterovibrio escicola</name>
    <dbReference type="NCBI Taxonomy" id="1927127"/>
    <lineage>
        <taxon>Bacteria</taxon>
        <taxon>Pseudomonadati</taxon>
        <taxon>Pseudomonadota</taxon>
        <taxon>Gammaproteobacteria</taxon>
        <taxon>Vibrionales</taxon>
        <taxon>Vibrionaceae</taxon>
        <taxon>Enterovibrio</taxon>
    </lineage>
</organism>
<gene>
    <name evidence="1" type="ORF">BTN49_1299</name>
</gene>
<keyword evidence="2" id="KW-1185">Reference proteome</keyword>
<proteinExistence type="predicted"/>
<evidence type="ECO:0000313" key="1">
    <source>
        <dbReference type="EMBL" id="PCS23302.1"/>
    </source>
</evidence>
<evidence type="ECO:0000313" key="2">
    <source>
        <dbReference type="Proteomes" id="UP000219020"/>
    </source>
</evidence>
<reference evidence="2" key="1">
    <citation type="submission" date="2017-04" db="EMBL/GenBank/DDBJ databases">
        <title>Genome evolution of the luminous symbionts of deep sea anglerfish.</title>
        <authorList>
            <person name="Hendry T.A."/>
        </authorList>
    </citation>
    <scope>NUCLEOTIDE SEQUENCE [LARGE SCALE GENOMIC DNA]</scope>
</reference>
<dbReference type="RefSeq" id="WP_158523628.1">
    <property type="nucleotide sequence ID" value="NZ_CAWNJE010000006.1"/>
</dbReference>